<proteinExistence type="predicted"/>
<evidence type="ECO:0000313" key="2">
    <source>
        <dbReference type="Proteomes" id="UP000466442"/>
    </source>
</evidence>
<protein>
    <submittedName>
        <fullName evidence="1">Uncharacterized protein</fullName>
    </submittedName>
</protein>
<reference evidence="1" key="1">
    <citation type="journal article" date="2021" name="Mol. Ecol. Resour.">
        <title>Apolygus lucorum genome provides insights into omnivorousness and mesophyll feeding.</title>
        <authorList>
            <person name="Liu Y."/>
            <person name="Liu H."/>
            <person name="Wang H."/>
            <person name="Huang T."/>
            <person name="Liu B."/>
            <person name="Yang B."/>
            <person name="Yin L."/>
            <person name="Li B."/>
            <person name="Zhang Y."/>
            <person name="Zhang S."/>
            <person name="Jiang F."/>
            <person name="Zhang X."/>
            <person name="Ren Y."/>
            <person name="Wang B."/>
            <person name="Wang S."/>
            <person name="Lu Y."/>
            <person name="Wu K."/>
            <person name="Fan W."/>
            <person name="Wang G."/>
        </authorList>
    </citation>
    <scope>NUCLEOTIDE SEQUENCE</scope>
    <source>
        <strain evidence="1">12Hb</strain>
    </source>
</reference>
<keyword evidence="2" id="KW-1185">Reference proteome</keyword>
<accession>A0A6A4J0R5</accession>
<dbReference type="OrthoDB" id="3863715at2759"/>
<name>A0A6A4J0R5_APOLU</name>
<dbReference type="EMBL" id="WIXP02000016">
    <property type="protein sequence ID" value="KAF6198558.1"/>
    <property type="molecule type" value="Genomic_DNA"/>
</dbReference>
<sequence length="147" mass="16916">MVSSSPSRSTGCIPFKLMTGTEMRLNSTANLKRMSDEEMPINLNEEQDEIRTKAKKNIEKVQTEERKTFNRRRKKPRLHNVGDMVAIRRTQPGSKIKRTKPNDDQRIVSSEEMIQYLKPWIAGRDGFNGEDASPISSRTRSHQDGRV</sequence>
<dbReference type="AlphaFoldDB" id="A0A6A4J0R5"/>
<evidence type="ECO:0000313" key="1">
    <source>
        <dbReference type="EMBL" id="KAF6198558.1"/>
    </source>
</evidence>
<gene>
    <name evidence="1" type="ORF">GE061_008306</name>
</gene>
<organism evidence="1 2">
    <name type="scientific">Apolygus lucorum</name>
    <name type="common">Small green plant bug</name>
    <name type="synonym">Lygocoris lucorum</name>
    <dbReference type="NCBI Taxonomy" id="248454"/>
    <lineage>
        <taxon>Eukaryota</taxon>
        <taxon>Metazoa</taxon>
        <taxon>Ecdysozoa</taxon>
        <taxon>Arthropoda</taxon>
        <taxon>Hexapoda</taxon>
        <taxon>Insecta</taxon>
        <taxon>Pterygota</taxon>
        <taxon>Neoptera</taxon>
        <taxon>Paraneoptera</taxon>
        <taxon>Hemiptera</taxon>
        <taxon>Heteroptera</taxon>
        <taxon>Panheteroptera</taxon>
        <taxon>Cimicomorpha</taxon>
        <taxon>Miridae</taxon>
        <taxon>Mirini</taxon>
        <taxon>Apolygus</taxon>
    </lineage>
</organism>
<comment type="caution">
    <text evidence="1">The sequence shown here is derived from an EMBL/GenBank/DDBJ whole genome shotgun (WGS) entry which is preliminary data.</text>
</comment>
<dbReference type="Proteomes" id="UP000466442">
    <property type="component" value="Linkage Group LG16"/>
</dbReference>